<dbReference type="InterPro" id="IPR009009">
    <property type="entry name" value="RlpA-like_DPBB"/>
</dbReference>
<gene>
    <name evidence="3" type="primary">rlpA</name>
    <name evidence="6" type="ORF">A1355_19190</name>
</gene>
<dbReference type="CDD" id="cd22268">
    <property type="entry name" value="DPBB_RlpA-like"/>
    <property type="match status" value="1"/>
</dbReference>
<keyword evidence="7" id="KW-1185">Reference proteome</keyword>
<organism evidence="6 7">
    <name type="scientific">Methylomonas koyamae</name>
    <dbReference type="NCBI Taxonomy" id="702114"/>
    <lineage>
        <taxon>Bacteria</taxon>
        <taxon>Pseudomonadati</taxon>
        <taxon>Pseudomonadota</taxon>
        <taxon>Gammaproteobacteria</taxon>
        <taxon>Methylococcales</taxon>
        <taxon>Methylococcaceae</taxon>
        <taxon>Methylomonas</taxon>
    </lineage>
</organism>
<dbReference type="GO" id="GO:0000270">
    <property type="term" value="P:peptidoglycan metabolic process"/>
    <property type="evidence" value="ECO:0007669"/>
    <property type="project" value="UniProtKB-UniRule"/>
</dbReference>
<evidence type="ECO:0000256" key="1">
    <source>
        <dbReference type="ARBA" id="ARBA00023239"/>
    </source>
</evidence>
<keyword evidence="1 3" id="KW-0456">Lyase</keyword>
<comment type="caution">
    <text evidence="6">The sequence shown here is derived from an EMBL/GenBank/DDBJ whole genome shotgun (WGS) entry which is preliminary data.</text>
</comment>
<dbReference type="InterPro" id="IPR034718">
    <property type="entry name" value="RlpA"/>
</dbReference>
<dbReference type="GO" id="GO:0008932">
    <property type="term" value="F:lytic endotransglycosylase activity"/>
    <property type="evidence" value="ECO:0007669"/>
    <property type="project" value="UniProtKB-UniRule"/>
</dbReference>
<feature type="domain" description="RlpA-like protein double-psi beta-barrel" evidence="5">
    <location>
        <begin position="38"/>
        <end position="126"/>
    </location>
</feature>
<dbReference type="RefSeq" id="WP_064024900.1">
    <property type="nucleotide sequence ID" value="NZ_LUUK01000032.1"/>
</dbReference>
<dbReference type="OrthoDB" id="9779128at2"/>
<dbReference type="InterPro" id="IPR012997">
    <property type="entry name" value="RplA"/>
</dbReference>
<dbReference type="Proteomes" id="UP000077628">
    <property type="component" value="Unassembled WGS sequence"/>
</dbReference>
<evidence type="ECO:0000313" key="7">
    <source>
        <dbReference type="Proteomes" id="UP000077628"/>
    </source>
</evidence>
<dbReference type="Gene3D" id="2.40.40.10">
    <property type="entry name" value="RlpA-like domain"/>
    <property type="match status" value="1"/>
</dbReference>
<dbReference type="SUPFAM" id="SSF50685">
    <property type="entry name" value="Barwin-like endoglucanases"/>
    <property type="match status" value="1"/>
</dbReference>
<comment type="similarity">
    <text evidence="3 4">Belongs to the RlpA family.</text>
</comment>
<feature type="chain" id="PRO_5009986430" description="Endolytic peptidoglycan transglycosylase RlpA" evidence="3">
    <location>
        <begin position="26"/>
        <end position="134"/>
    </location>
</feature>
<accession>A0A177P758</accession>
<evidence type="ECO:0000256" key="2">
    <source>
        <dbReference type="ARBA" id="ARBA00023316"/>
    </source>
</evidence>
<keyword evidence="2 3" id="KW-0961">Cell wall biogenesis/degradation</keyword>
<dbReference type="AlphaFoldDB" id="A0A177P758"/>
<protein>
    <recommendedName>
        <fullName evidence="3">Endolytic peptidoglycan transglycosylase RlpA</fullName>
        <ecNumber evidence="3">4.2.2.-</ecNumber>
    </recommendedName>
</protein>
<feature type="signal peptide" evidence="3">
    <location>
        <begin position="1"/>
        <end position="25"/>
    </location>
</feature>
<dbReference type="GO" id="GO:0071555">
    <property type="term" value="P:cell wall organization"/>
    <property type="evidence" value="ECO:0007669"/>
    <property type="project" value="UniProtKB-KW"/>
</dbReference>
<reference evidence="7" key="1">
    <citation type="submission" date="2016-03" db="EMBL/GenBank/DDBJ databases">
        <authorList>
            <person name="Heylen K."/>
            <person name="De Vos P."/>
            <person name="Vekeman B."/>
        </authorList>
    </citation>
    <scope>NUCLEOTIDE SEQUENCE [LARGE SCALE GENOMIC DNA]</scope>
    <source>
        <strain evidence="7">R-45383</strain>
    </source>
</reference>
<name>A0A177P758_9GAMM</name>
<dbReference type="Pfam" id="PF03330">
    <property type="entry name" value="DPBB_1"/>
    <property type="match status" value="1"/>
</dbReference>
<keyword evidence="3" id="KW-0732">Signal</keyword>
<sequence length="134" mass="14728" precursor="true">MRKTKWTAVMLVSMSLASFSSVSLAKTERHGLLSIAHSGVASYYSDKLHGQRTASGEIYDKNSLTAAHANLPFGTLLRVVNLNNNRSVDLRVNGRPGRHNKRLLDVSKRAAKELGFVQAGLAQVKIEILRWGEA</sequence>
<evidence type="ECO:0000259" key="5">
    <source>
        <dbReference type="Pfam" id="PF03330"/>
    </source>
</evidence>
<dbReference type="EC" id="4.2.2.-" evidence="3"/>
<dbReference type="NCBIfam" id="TIGR00413">
    <property type="entry name" value="rlpA"/>
    <property type="match status" value="1"/>
</dbReference>
<dbReference type="STRING" id="702114.A1355_19190"/>
<evidence type="ECO:0000256" key="4">
    <source>
        <dbReference type="RuleBase" id="RU003495"/>
    </source>
</evidence>
<dbReference type="InterPro" id="IPR036908">
    <property type="entry name" value="RlpA-like_sf"/>
</dbReference>
<evidence type="ECO:0000313" key="6">
    <source>
        <dbReference type="EMBL" id="OAI26136.1"/>
    </source>
</evidence>
<evidence type="ECO:0000256" key="3">
    <source>
        <dbReference type="HAMAP-Rule" id="MF_02071"/>
    </source>
</evidence>
<dbReference type="HAMAP" id="MF_02071">
    <property type="entry name" value="RlpA"/>
    <property type="match status" value="1"/>
</dbReference>
<proteinExistence type="inferred from homology"/>
<dbReference type="PANTHER" id="PTHR34183:SF1">
    <property type="entry name" value="ENDOLYTIC PEPTIDOGLYCAN TRANSGLYCOSYLASE RLPA"/>
    <property type="match status" value="1"/>
</dbReference>
<comment type="function">
    <text evidence="3">Lytic transglycosylase with a strong preference for naked glycan strands that lack stem peptides.</text>
</comment>
<dbReference type="PANTHER" id="PTHR34183">
    <property type="entry name" value="ENDOLYTIC PEPTIDOGLYCAN TRANSGLYCOSYLASE RLPA"/>
    <property type="match status" value="1"/>
</dbReference>
<dbReference type="EMBL" id="LUUK01000032">
    <property type="protein sequence ID" value="OAI26136.1"/>
    <property type="molecule type" value="Genomic_DNA"/>
</dbReference>